<name>A0ABS8U1V3_9SPHI</name>
<sequence>MPQPKAIIVGAGIAGIATAIRLAVKGYAVEVYEANAYPGGKLSEFEQQGYRFDAGPSLFTMPQYVDELFVLAGKNPRRYFNYQQLDTVCNYFYEDGTRLSAYANSDELVQELSAKTQEAPENLRRYADNSRRIYDITNHVFLERSLHRLSTYLRWPTIKSILRLPGIDAMRSMHKANNSFFKDKRLVQFYDRYATYNGSNPYKAPATLNVIPYFEQHFGAYFPDGGMYSITSSLVKLAEELGVSFYYNSPVEQILVEDNKAIGIKVNNQIKTADIIISNMDVWFTYKKLLSHLPGIHPKKILQQERSSSALIFYWGISKQFKQLDLHNIFFSADYEAEFNSIWNDGTIGADPTVYLNISSKLKPDDAPEGNENWFVMINVPANKGQDWDALIDLARTNIINKLSRLLGEDISSLIQSESVLDPRSIESRTSSYQGSLYGTSSNNQFAAFLRHANRSSKIKNLYFCGGSVHPGGGIPLCLLSAKIVGDLIPTTS</sequence>
<dbReference type="InterPro" id="IPR014105">
    <property type="entry name" value="Carotenoid/retinoid_OxRdtase"/>
</dbReference>
<evidence type="ECO:0000256" key="5">
    <source>
        <dbReference type="RuleBase" id="RU362075"/>
    </source>
</evidence>
<dbReference type="Pfam" id="PF01593">
    <property type="entry name" value="Amino_oxidase"/>
    <property type="match status" value="1"/>
</dbReference>
<dbReference type="EMBL" id="JAJPWV010000003">
    <property type="protein sequence ID" value="MCD8741096.1"/>
    <property type="molecule type" value="Genomic_DNA"/>
</dbReference>
<comment type="pathway">
    <text evidence="1 5">Carotenoid biosynthesis.</text>
</comment>
<dbReference type="InterPro" id="IPR036188">
    <property type="entry name" value="FAD/NAD-bd_sf"/>
</dbReference>
<evidence type="ECO:0000313" key="7">
    <source>
        <dbReference type="EMBL" id="MCD8741096.1"/>
    </source>
</evidence>
<dbReference type="Proteomes" id="UP001199919">
    <property type="component" value="Unassembled WGS sequence"/>
</dbReference>
<evidence type="ECO:0000256" key="3">
    <source>
        <dbReference type="ARBA" id="ARBA00022746"/>
    </source>
</evidence>
<gene>
    <name evidence="7" type="primary">crtI</name>
    <name evidence="7" type="ORF">LT679_10830</name>
</gene>
<accession>A0ABS8U1V3</accession>
<proteinExistence type="inferred from homology"/>
<keyword evidence="3 5" id="KW-0125">Carotenoid biosynthesis</keyword>
<comment type="caution">
    <text evidence="7">The sequence shown here is derived from an EMBL/GenBank/DDBJ whole genome shotgun (WGS) entry which is preliminary data.</text>
</comment>
<protein>
    <submittedName>
        <fullName evidence="7">Phytoene desaturase</fullName>
    </submittedName>
</protein>
<dbReference type="RefSeq" id="WP_232177607.1">
    <property type="nucleotide sequence ID" value="NZ_JAJPWV010000003.1"/>
</dbReference>
<evidence type="ECO:0000256" key="1">
    <source>
        <dbReference type="ARBA" id="ARBA00004829"/>
    </source>
</evidence>
<reference evidence="7 8" key="1">
    <citation type="submission" date="2021-12" db="EMBL/GenBank/DDBJ databases">
        <title>Mucilaginibacter roseus genome.</title>
        <authorList>
            <person name="Ferreira J.R."/>
            <person name="Newman J.D."/>
        </authorList>
    </citation>
    <scope>NUCLEOTIDE SEQUENCE [LARGE SCALE GENOMIC DNA]</scope>
    <source>
        <strain evidence="7 8">LMG 28454</strain>
    </source>
</reference>
<dbReference type="InterPro" id="IPR054840">
    <property type="entry name" value="hydcarot_desat_CrtD"/>
</dbReference>
<evidence type="ECO:0000256" key="2">
    <source>
        <dbReference type="ARBA" id="ARBA00006046"/>
    </source>
</evidence>
<dbReference type="PANTHER" id="PTHR43734">
    <property type="entry name" value="PHYTOENE DESATURASE"/>
    <property type="match status" value="1"/>
</dbReference>
<organism evidence="7 8">
    <name type="scientific">Mucilaginibacter roseus</name>
    <dbReference type="NCBI Taxonomy" id="1528868"/>
    <lineage>
        <taxon>Bacteria</taxon>
        <taxon>Pseudomonadati</taxon>
        <taxon>Bacteroidota</taxon>
        <taxon>Sphingobacteriia</taxon>
        <taxon>Sphingobacteriales</taxon>
        <taxon>Sphingobacteriaceae</taxon>
        <taxon>Mucilaginibacter</taxon>
    </lineage>
</organism>
<comment type="similarity">
    <text evidence="2 5">Belongs to the carotenoid/retinoid oxidoreductase family.</text>
</comment>
<dbReference type="Gene3D" id="3.50.50.60">
    <property type="entry name" value="FAD/NAD(P)-binding domain"/>
    <property type="match status" value="2"/>
</dbReference>
<dbReference type="NCBIfam" id="TIGR02734">
    <property type="entry name" value="crtI_fam"/>
    <property type="match status" value="1"/>
</dbReference>
<dbReference type="NCBIfam" id="NF042421">
    <property type="entry name" value="hydcarot_desat_CrtD"/>
    <property type="match status" value="1"/>
</dbReference>
<keyword evidence="8" id="KW-1185">Reference proteome</keyword>
<evidence type="ECO:0000256" key="4">
    <source>
        <dbReference type="ARBA" id="ARBA00023002"/>
    </source>
</evidence>
<keyword evidence="4 5" id="KW-0560">Oxidoreductase</keyword>
<dbReference type="PANTHER" id="PTHR43734:SF7">
    <property type="entry name" value="4,4'-DIAPONEUROSPORENE OXYGENASE"/>
    <property type="match status" value="1"/>
</dbReference>
<evidence type="ECO:0000259" key="6">
    <source>
        <dbReference type="Pfam" id="PF01593"/>
    </source>
</evidence>
<evidence type="ECO:0000313" key="8">
    <source>
        <dbReference type="Proteomes" id="UP001199919"/>
    </source>
</evidence>
<dbReference type="SUPFAM" id="SSF51905">
    <property type="entry name" value="FAD/NAD(P)-binding domain"/>
    <property type="match status" value="1"/>
</dbReference>
<feature type="domain" description="Amine oxidase" evidence="6">
    <location>
        <begin position="13"/>
        <end position="484"/>
    </location>
</feature>
<dbReference type="InterPro" id="IPR002937">
    <property type="entry name" value="Amino_oxidase"/>
</dbReference>